<evidence type="ECO:0000313" key="6">
    <source>
        <dbReference type="Proteomes" id="UP000541810"/>
    </source>
</evidence>
<keyword evidence="2" id="KW-0479">Metal-binding</keyword>
<dbReference type="NCBIfam" id="NF006579">
    <property type="entry name" value="PRK09104.1"/>
    <property type="match status" value="1"/>
</dbReference>
<comment type="caution">
    <text evidence="5">The sequence shown here is derived from an EMBL/GenBank/DDBJ whole genome shotgun (WGS) entry which is preliminary data.</text>
</comment>
<organism evidence="5 6">
    <name type="scientific">Algisphaera agarilytica</name>
    <dbReference type="NCBI Taxonomy" id="1385975"/>
    <lineage>
        <taxon>Bacteria</taxon>
        <taxon>Pseudomonadati</taxon>
        <taxon>Planctomycetota</taxon>
        <taxon>Phycisphaerae</taxon>
        <taxon>Phycisphaerales</taxon>
        <taxon>Phycisphaeraceae</taxon>
        <taxon>Algisphaera</taxon>
    </lineage>
</organism>
<dbReference type="Pfam" id="PF01546">
    <property type="entry name" value="Peptidase_M20"/>
    <property type="match status" value="1"/>
</dbReference>
<gene>
    <name evidence="5" type="ORF">HNQ40_000719</name>
</gene>
<feature type="domain" description="Peptidase M20 dimerisation" evidence="4">
    <location>
        <begin position="214"/>
        <end position="370"/>
    </location>
</feature>
<proteinExistence type="predicted"/>
<dbReference type="SUPFAM" id="SSF53187">
    <property type="entry name" value="Zn-dependent exopeptidases"/>
    <property type="match status" value="1"/>
</dbReference>
<dbReference type="Pfam" id="PF07687">
    <property type="entry name" value="M20_dimer"/>
    <property type="match status" value="1"/>
</dbReference>
<dbReference type="GO" id="GO:0008233">
    <property type="term" value="F:peptidase activity"/>
    <property type="evidence" value="ECO:0007669"/>
    <property type="project" value="UniProtKB-KW"/>
</dbReference>
<dbReference type="InterPro" id="IPR051458">
    <property type="entry name" value="Cyt/Met_Dipeptidase"/>
</dbReference>
<dbReference type="InterPro" id="IPR011650">
    <property type="entry name" value="Peptidase_M20_dimer"/>
</dbReference>
<dbReference type="GO" id="GO:0046872">
    <property type="term" value="F:metal ion binding"/>
    <property type="evidence" value="ECO:0007669"/>
    <property type="project" value="UniProtKB-KW"/>
</dbReference>
<evidence type="ECO:0000256" key="2">
    <source>
        <dbReference type="ARBA" id="ARBA00022723"/>
    </source>
</evidence>
<dbReference type="Gene3D" id="3.30.70.360">
    <property type="match status" value="1"/>
</dbReference>
<keyword evidence="6" id="KW-1185">Reference proteome</keyword>
<dbReference type="Proteomes" id="UP000541810">
    <property type="component" value="Unassembled WGS sequence"/>
</dbReference>
<accession>A0A7X0LKG3</accession>
<keyword evidence="1" id="KW-0645">Protease</keyword>
<dbReference type="Gene3D" id="3.40.630.10">
    <property type="entry name" value="Zn peptidases"/>
    <property type="match status" value="1"/>
</dbReference>
<evidence type="ECO:0000256" key="3">
    <source>
        <dbReference type="ARBA" id="ARBA00022801"/>
    </source>
</evidence>
<keyword evidence="3" id="KW-0378">Hydrolase</keyword>
<dbReference type="RefSeq" id="WP_184676468.1">
    <property type="nucleotide sequence ID" value="NZ_JACHGY010000001.1"/>
</dbReference>
<dbReference type="PANTHER" id="PTHR43270:SF12">
    <property type="entry name" value="SUCCINYL-DIAMINOPIMELATE DESUCCINYLASE"/>
    <property type="match status" value="1"/>
</dbReference>
<dbReference type="InterPro" id="IPR002933">
    <property type="entry name" value="Peptidase_M20"/>
</dbReference>
<evidence type="ECO:0000256" key="1">
    <source>
        <dbReference type="ARBA" id="ARBA00022670"/>
    </source>
</evidence>
<protein>
    <submittedName>
        <fullName evidence="5">Acetylornithine deacetylase/succinyl-diaminopimelate desuccinylase-like protein</fullName>
    </submittedName>
</protein>
<dbReference type="EMBL" id="JACHGY010000001">
    <property type="protein sequence ID" value="MBB6428913.1"/>
    <property type="molecule type" value="Genomic_DNA"/>
</dbReference>
<reference evidence="5 6" key="1">
    <citation type="submission" date="2020-08" db="EMBL/GenBank/DDBJ databases">
        <title>Genomic Encyclopedia of Type Strains, Phase IV (KMG-IV): sequencing the most valuable type-strain genomes for metagenomic binning, comparative biology and taxonomic classification.</title>
        <authorList>
            <person name="Goeker M."/>
        </authorList>
    </citation>
    <scope>NUCLEOTIDE SEQUENCE [LARGE SCALE GENOMIC DNA]</scope>
    <source>
        <strain evidence="5 6">DSM 103725</strain>
    </source>
</reference>
<evidence type="ECO:0000313" key="5">
    <source>
        <dbReference type="EMBL" id="MBB6428913.1"/>
    </source>
</evidence>
<evidence type="ECO:0000259" key="4">
    <source>
        <dbReference type="Pfam" id="PF07687"/>
    </source>
</evidence>
<dbReference type="GO" id="GO:0006508">
    <property type="term" value="P:proteolysis"/>
    <property type="evidence" value="ECO:0007669"/>
    <property type="project" value="UniProtKB-KW"/>
</dbReference>
<dbReference type="AlphaFoldDB" id="A0A7X0LKG3"/>
<dbReference type="PANTHER" id="PTHR43270">
    <property type="entry name" value="BETA-ALA-HIS DIPEPTIDASE"/>
    <property type="match status" value="1"/>
</dbReference>
<sequence length="475" mass="52029">MTTPNPLLDHLDSDHNHAVQRLSQLLKIPSVSTDPAFESHVHDAARWIATFCEEMGMNVDVMQPKGADGKQGHPVIIAKTMPKMVADDAKNRVLFYGHYDVQPPDPVDLWTSPPFEPTVRDGKLFARGASDDKGQVMCFLEALRAYHDTDTKLPCHVTLLIEGEEECGSVSLPAFLKQHAAMLDADDQTVCVVSDTSMWDSPDSPTGYTPAITYALRGLVYFDIKLHGPSRDLHSGVYGGTLANPATQLVRVLGKLINDDNQVTIPGFYDDVLPLTNEERDAWQQLGFNEHEFTGDVGSQPFGEKDFSTLERRWVRPSCDVNGLYGGYMGEGAKTVIPTFAGAKVSFRIPANMDPKKVAQQFTDWLHQHDTGGCRWEITNHGEADPVATPTDSPWVIAASKAIEQTAGQPPALVREGATIPVIADFKNQLGIDTLLIGFGLNADNIHSPDEHLGLDRFLLGCKTHAALLQQIADA</sequence>
<name>A0A7X0LKG3_9BACT</name>